<proteinExistence type="inferred from homology"/>
<dbReference type="Pfam" id="PF14753">
    <property type="entry name" value="FAM221"/>
    <property type="match status" value="1"/>
</dbReference>
<keyword evidence="4" id="KW-1185">Reference proteome</keyword>
<dbReference type="InterPro" id="IPR026755">
    <property type="entry name" value="Fam221a/b"/>
</dbReference>
<organism evidence="3 4">
    <name type="scientific">Periophthalmus magnuspinnatus</name>
    <dbReference type="NCBI Taxonomy" id="409849"/>
    <lineage>
        <taxon>Eukaryota</taxon>
        <taxon>Metazoa</taxon>
        <taxon>Chordata</taxon>
        <taxon>Craniata</taxon>
        <taxon>Vertebrata</taxon>
        <taxon>Euteleostomi</taxon>
        <taxon>Actinopterygii</taxon>
        <taxon>Neopterygii</taxon>
        <taxon>Teleostei</taxon>
        <taxon>Neoteleostei</taxon>
        <taxon>Acanthomorphata</taxon>
        <taxon>Gobiaria</taxon>
        <taxon>Gobiiformes</taxon>
        <taxon>Gobioidei</taxon>
        <taxon>Gobiidae</taxon>
        <taxon>Oxudercinae</taxon>
        <taxon>Periophthalmus</taxon>
    </lineage>
</organism>
<evidence type="ECO:0000313" key="4">
    <source>
        <dbReference type="Proteomes" id="UP000261520"/>
    </source>
</evidence>
<accession>A0A3B3ZRN8</accession>
<evidence type="ECO:0000256" key="2">
    <source>
        <dbReference type="ARBA" id="ARBA00039630"/>
    </source>
</evidence>
<dbReference type="Proteomes" id="UP000261520">
    <property type="component" value="Unplaced"/>
</dbReference>
<name>A0A3B3ZRN8_9GOBI</name>
<sequence>MERISLDQSALQAVDEYCEYRRIVGEDDGGTLFTPQQYEEYKRRVVPRRIQNRLYVSYGVAGGLDCKLIGPETPCFCTHRYKQHQSEYEELPTQRPLVLPCHVHGCPCSQYQYVPQMGSRPVRCRCKHLPEEHEATMGHLCSRCSSCRGFYSPSTCGCGQPYSAHRTLVESRQERQARGAPLGWDVPYAAMGGLTGYSSLMDGYLRLDSSGAGHTGNTCDCTVHLSSVQKPKESTKCSAVSLNNK</sequence>
<dbReference type="Ensembl" id="ENSPMGT00000007826.1">
    <property type="protein sequence ID" value="ENSPMGP00000007352.1"/>
    <property type="gene ID" value="ENSPMGG00000006094.1"/>
</dbReference>
<dbReference type="PANTHER" id="PTHR31214">
    <property type="entry name" value="PROTEIN FAM221A-RELATED"/>
    <property type="match status" value="1"/>
</dbReference>
<protein>
    <recommendedName>
        <fullName evidence="2">Protein FAM221A</fullName>
    </recommendedName>
</protein>
<reference evidence="3" key="2">
    <citation type="submission" date="2025-09" db="UniProtKB">
        <authorList>
            <consortium name="Ensembl"/>
        </authorList>
    </citation>
    <scope>IDENTIFICATION</scope>
</reference>
<comment type="similarity">
    <text evidence="1">Belongs to the FAM221 family.</text>
</comment>
<evidence type="ECO:0000256" key="1">
    <source>
        <dbReference type="ARBA" id="ARBA00011026"/>
    </source>
</evidence>
<dbReference type="AlphaFoldDB" id="A0A3B3ZRN8"/>
<reference evidence="3" key="1">
    <citation type="submission" date="2025-08" db="UniProtKB">
        <authorList>
            <consortium name="Ensembl"/>
        </authorList>
    </citation>
    <scope>IDENTIFICATION</scope>
</reference>
<dbReference type="PANTHER" id="PTHR31214:SF2">
    <property type="entry name" value="PROTEIN FAM221A"/>
    <property type="match status" value="1"/>
</dbReference>
<evidence type="ECO:0000313" key="3">
    <source>
        <dbReference type="Ensembl" id="ENSPMGP00000007352.1"/>
    </source>
</evidence>